<reference evidence="1" key="1">
    <citation type="journal article" date="2018" name="Genome Biol.">
        <title>SKESA: strategic k-mer extension for scrupulous assemblies.</title>
        <authorList>
            <person name="Souvorov A."/>
            <person name="Agarwala R."/>
            <person name="Lipman D.J."/>
        </authorList>
    </citation>
    <scope>NUCLEOTIDE SEQUENCE</scope>
    <source>
        <strain evidence="2">MA.CK_98/00004400</strain>
        <strain evidence="1">MA.CK_99/00000642</strain>
    </source>
</reference>
<proteinExistence type="predicted"/>
<dbReference type="EMBL" id="DAAVFB010000008">
    <property type="protein sequence ID" value="HAF4392256.1"/>
    <property type="molecule type" value="Genomic_DNA"/>
</dbReference>
<dbReference type="EMBL" id="DAAVQE010000007">
    <property type="protein sequence ID" value="HAF6183547.1"/>
    <property type="molecule type" value="Genomic_DNA"/>
</dbReference>
<reference evidence="1" key="2">
    <citation type="submission" date="2020-02" db="EMBL/GenBank/DDBJ databases">
        <authorList>
            <consortium name="NCBI Pathogen Detection Project"/>
        </authorList>
    </citation>
    <scope>NUCLEOTIDE SEQUENCE</scope>
    <source>
        <strain evidence="2">MA.CK_98/00004400</strain>
        <strain evidence="1">MA.CK_99/00000642</strain>
    </source>
</reference>
<gene>
    <name evidence="1" type="ORF">G8M63_003656</name>
    <name evidence="2" type="ORF">G9F17_003942</name>
</gene>
<evidence type="ECO:0000313" key="1">
    <source>
        <dbReference type="EMBL" id="HAF4392256.1"/>
    </source>
</evidence>
<protein>
    <submittedName>
        <fullName evidence="1">Uncharacterized protein</fullName>
    </submittedName>
</protein>
<accession>A0A747DW57</accession>
<sequence length="184" mass="21570">MMYYFVFIKGLIITCLISTICFISLSLSTAAEVQTQNESTEYSGMNKISPRQFVVNVERKGIYNVEVLFSGWDGFSQPSDENTRKRDYQKMQALYEKIRNSLKGRILIYDFNTRCLFHEIEIPPIGETRYQNETYIIDKYETSEGTPNFEINNPGRYVIIPEIYSSSDELTDYTLSFRRIYNTK</sequence>
<dbReference type="AlphaFoldDB" id="A0A747DW57"/>
<organism evidence="1">
    <name type="scientific">Salmonella enterica</name>
    <name type="common">Salmonella choleraesuis</name>
    <dbReference type="NCBI Taxonomy" id="28901"/>
    <lineage>
        <taxon>Bacteria</taxon>
        <taxon>Pseudomonadati</taxon>
        <taxon>Pseudomonadota</taxon>
        <taxon>Gammaproteobacteria</taxon>
        <taxon>Enterobacterales</taxon>
        <taxon>Enterobacteriaceae</taxon>
        <taxon>Salmonella</taxon>
    </lineage>
</organism>
<evidence type="ECO:0000313" key="2">
    <source>
        <dbReference type="EMBL" id="HAF6183547.1"/>
    </source>
</evidence>
<name>A0A747DW57_SALER</name>
<comment type="caution">
    <text evidence="1">The sequence shown here is derived from an EMBL/GenBank/DDBJ whole genome shotgun (WGS) entry which is preliminary data.</text>
</comment>